<dbReference type="AlphaFoldDB" id="X1CSM2"/>
<comment type="caution">
    <text evidence="1">The sequence shown here is derived from an EMBL/GenBank/DDBJ whole genome shotgun (WGS) entry which is preliminary data.</text>
</comment>
<gene>
    <name evidence="1" type="ORF">S01H4_63013</name>
</gene>
<dbReference type="EMBL" id="BART01037763">
    <property type="protein sequence ID" value="GAH10797.1"/>
    <property type="molecule type" value="Genomic_DNA"/>
</dbReference>
<evidence type="ECO:0000313" key="1">
    <source>
        <dbReference type="EMBL" id="GAH10797.1"/>
    </source>
</evidence>
<accession>X1CSM2</accession>
<feature type="non-terminal residue" evidence="1">
    <location>
        <position position="81"/>
    </location>
</feature>
<organism evidence="1">
    <name type="scientific">marine sediment metagenome</name>
    <dbReference type="NCBI Taxonomy" id="412755"/>
    <lineage>
        <taxon>unclassified sequences</taxon>
        <taxon>metagenomes</taxon>
        <taxon>ecological metagenomes</taxon>
    </lineage>
</organism>
<reference evidence="1" key="1">
    <citation type="journal article" date="2014" name="Front. Microbiol.">
        <title>High frequency of phylogenetically diverse reductive dehalogenase-homologous genes in deep subseafloor sedimentary metagenomes.</title>
        <authorList>
            <person name="Kawai M."/>
            <person name="Futagami T."/>
            <person name="Toyoda A."/>
            <person name="Takaki Y."/>
            <person name="Nishi S."/>
            <person name="Hori S."/>
            <person name="Arai W."/>
            <person name="Tsubouchi T."/>
            <person name="Morono Y."/>
            <person name="Uchiyama I."/>
            <person name="Ito T."/>
            <person name="Fujiyama A."/>
            <person name="Inagaki F."/>
            <person name="Takami H."/>
        </authorList>
    </citation>
    <scope>NUCLEOTIDE SEQUENCE</scope>
    <source>
        <strain evidence="1">Expedition CK06-06</strain>
    </source>
</reference>
<proteinExistence type="predicted"/>
<sequence length="81" mass="8751">MKNGTKRDVSIGFFFTKDSTPGNWNGDDYLYAQRAFMGDHTAYGLEMGRCNFPNCGIGADELVAAGDPFSGHSNFAACVES</sequence>
<dbReference type="InterPro" id="IPR016913">
    <property type="entry name" value="UCP029215"/>
</dbReference>
<dbReference type="Pfam" id="PF09979">
    <property type="entry name" value="DUF2213"/>
    <property type="match status" value="1"/>
</dbReference>
<name>X1CSM2_9ZZZZ</name>
<protein>
    <submittedName>
        <fullName evidence="1">Uncharacterized protein</fullName>
    </submittedName>
</protein>